<dbReference type="Pfam" id="PF00135">
    <property type="entry name" value="COesterase"/>
    <property type="match status" value="1"/>
</dbReference>
<keyword evidence="5" id="KW-0325">Glycoprotein</keyword>
<evidence type="ECO:0000259" key="8">
    <source>
        <dbReference type="Pfam" id="PF00135"/>
    </source>
</evidence>
<dbReference type="EMBL" id="JBEUOH010000025">
    <property type="protein sequence ID" value="KAL0860560.1"/>
    <property type="molecule type" value="Genomic_DNA"/>
</dbReference>
<accession>A0ABR3H6Y9</accession>
<evidence type="ECO:0000313" key="9">
    <source>
        <dbReference type="EMBL" id="KAL0860560.1"/>
    </source>
</evidence>
<feature type="chain" id="PRO_5045007330" description="Carboxylic ester hydrolase" evidence="6">
    <location>
        <begin position="18"/>
        <end position="564"/>
    </location>
</feature>
<keyword evidence="10" id="KW-1185">Reference proteome</keyword>
<keyword evidence="3 6" id="KW-0378">Hydrolase</keyword>
<dbReference type="InterPro" id="IPR019826">
    <property type="entry name" value="Carboxylesterase_B_AS"/>
</dbReference>
<evidence type="ECO:0000256" key="6">
    <source>
        <dbReference type="RuleBase" id="RU361235"/>
    </source>
</evidence>
<keyword evidence="7" id="KW-1133">Transmembrane helix</keyword>
<dbReference type="InterPro" id="IPR050309">
    <property type="entry name" value="Type-B_Carboxylest/Lipase"/>
</dbReference>
<keyword evidence="4" id="KW-1015">Disulfide bond</keyword>
<keyword evidence="7" id="KW-0472">Membrane</keyword>
<feature type="signal peptide" evidence="6">
    <location>
        <begin position="1"/>
        <end position="17"/>
    </location>
</feature>
<dbReference type="PROSITE" id="PS00122">
    <property type="entry name" value="CARBOXYLESTERASE_B_1"/>
    <property type="match status" value="1"/>
</dbReference>
<reference evidence="9 10" key="1">
    <citation type="submission" date="2024-06" db="EMBL/GenBank/DDBJ databases">
        <title>A chromosome-level genome assembly of beet webworm, Loxostege sticticalis.</title>
        <authorList>
            <person name="Zhang Y."/>
        </authorList>
    </citation>
    <scope>NUCLEOTIDE SEQUENCE [LARGE SCALE GENOMIC DNA]</scope>
    <source>
        <strain evidence="9">AQ026</strain>
        <tissue evidence="9">Whole body</tissue>
    </source>
</reference>
<dbReference type="SUPFAM" id="SSF53474">
    <property type="entry name" value="alpha/beta-Hydrolases"/>
    <property type="match status" value="1"/>
</dbReference>
<gene>
    <name evidence="9" type="ORF">ABMA27_009931</name>
</gene>
<evidence type="ECO:0000256" key="5">
    <source>
        <dbReference type="ARBA" id="ARBA00023180"/>
    </source>
</evidence>
<feature type="domain" description="Carboxylesterase type B" evidence="8">
    <location>
        <begin position="21"/>
        <end position="520"/>
    </location>
</feature>
<proteinExistence type="inferred from homology"/>
<name>A0ABR3H6Y9_LOXSC</name>
<evidence type="ECO:0000256" key="7">
    <source>
        <dbReference type="SAM" id="Phobius"/>
    </source>
</evidence>
<dbReference type="EC" id="3.1.1.-" evidence="6"/>
<comment type="similarity">
    <text evidence="1 6">Belongs to the type-B carboxylesterase/lipase family.</text>
</comment>
<keyword evidence="6" id="KW-0732">Signal</keyword>
<feature type="transmembrane region" description="Helical" evidence="7">
    <location>
        <begin position="542"/>
        <end position="562"/>
    </location>
</feature>
<organism evidence="9 10">
    <name type="scientific">Loxostege sticticalis</name>
    <name type="common">Beet webworm moth</name>
    <dbReference type="NCBI Taxonomy" id="481309"/>
    <lineage>
        <taxon>Eukaryota</taxon>
        <taxon>Metazoa</taxon>
        <taxon>Ecdysozoa</taxon>
        <taxon>Arthropoda</taxon>
        <taxon>Hexapoda</taxon>
        <taxon>Insecta</taxon>
        <taxon>Pterygota</taxon>
        <taxon>Neoptera</taxon>
        <taxon>Endopterygota</taxon>
        <taxon>Lepidoptera</taxon>
        <taxon>Glossata</taxon>
        <taxon>Ditrysia</taxon>
        <taxon>Pyraloidea</taxon>
        <taxon>Crambidae</taxon>
        <taxon>Pyraustinae</taxon>
        <taxon>Loxostege</taxon>
    </lineage>
</organism>
<dbReference type="PANTHER" id="PTHR11559">
    <property type="entry name" value="CARBOXYLESTERASE"/>
    <property type="match status" value="1"/>
</dbReference>
<protein>
    <recommendedName>
        <fullName evidence="6">Carboxylic ester hydrolase</fullName>
        <ecNumber evidence="6">3.1.1.-</ecNumber>
    </recommendedName>
</protein>
<evidence type="ECO:0000313" key="10">
    <source>
        <dbReference type="Proteomes" id="UP001549920"/>
    </source>
</evidence>
<evidence type="ECO:0000256" key="2">
    <source>
        <dbReference type="ARBA" id="ARBA00022487"/>
    </source>
</evidence>
<dbReference type="Gene3D" id="3.40.50.1820">
    <property type="entry name" value="alpha/beta hydrolase"/>
    <property type="match status" value="1"/>
</dbReference>
<keyword evidence="7" id="KW-0812">Transmembrane</keyword>
<dbReference type="Proteomes" id="UP001549920">
    <property type="component" value="Unassembled WGS sequence"/>
</dbReference>
<evidence type="ECO:0000256" key="1">
    <source>
        <dbReference type="ARBA" id="ARBA00005964"/>
    </source>
</evidence>
<evidence type="ECO:0000256" key="4">
    <source>
        <dbReference type="ARBA" id="ARBA00023157"/>
    </source>
</evidence>
<keyword evidence="2" id="KW-0719">Serine esterase</keyword>
<comment type="caution">
    <text evidence="9">The sequence shown here is derived from an EMBL/GenBank/DDBJ whole genome shotgun (WGS) entry which is preliminary data.</text>
</comment>
<evidence type="ECO:0000256" key="3">
    <source>
        <dbReference type="ARBA" id="ARBA00022801"/>
    </source>
</evidence>
<dbReference type="InterPro" id="IPR029058">
    <property type="entry name" value="AB_hydrolase_fold"/>
</dbReference>
<dbReference type="InterPro" id="IPR002018">
    <property type="entry name" value="CarbesteraseB"/>
</dbReference>
<sequence>MMLVILFACGLIGGIRADISKLVNLTQGPVLGYKANDAELFEFYGIPYATGPTGRDKFKEPLPAPVWTEILEAVDKDTVCPQFGSERLSDKTVKEDCLVANVFVPDTTTTNLPVMVWVHGGAFQMGHGNSGTPKQLVNSQRIIVVSFNYRVGPHGFLCLGTKDIPGNAGMKDQIALLRWVKENIKYFGGNPDDVTVAGCSAGGASVDLLLLSKMASGLFHRAIPMSGANVGVFGAQVDPIENAENYAKNINYDQNKHGSLEEFYKNVTLEQLNSYSLLETKDLAVVFSPCVERDIGGERFLDDTPVNIIRSGDYIQCPLLYGFANLEGLYRGGLFEKWKNEMNTNFELFLPADLGFKNEDEKLEVAKKIKEFYFGDKLVSNETGLNYVEYFTDTMFVYAMQRSVTLQVQSGNNNIFLFVYSFFDESSQYVPFSDVQGATHCAESRAFMDEDESKMTPEYKVIQQKMREAVLDFITTGNPTPPGSSLPTWLPSGANRSPCMDFGATIQVAGPFEEKRMLFWDEIYEQYHRQPVPPYNNSAAPLHNLISLQVVIFIFLTQYLFLIR</sequence>